<dbReference type="GO" id="GO:0005794">
    <property type="term" value="C:Golgi apparatus"/>
    <property type="evidence" value="ECO:0007669"/>
    <property type="project" value="UniProtKB-SubCell"/>
</dbReference>
<keyword evidence="7" id="KW-0539">Nucleus</keyword>
<evidence type="ECO:0000256" key="5">
    <source>
        <dbReference type="ARBA" id="ARBA00023034"/>
    </source>
</evidence>
<feature type="region of interest" description="Disordered" evidence="8">
    <location>
        <begin position="275"/>
        <end position="308"/>
    </location>
</feature>
<evidence type="ECO:0000256" key="1">
    <source>
        <dbReference type="ARBA" id="ARBA00004123"/>
    </source>
</evidence>
<dbReference type="CDD" id="cd14348">
    <property type="entry name" value="UBA_p47"/>
    <property type="match status" value="1"/>
</dbReference>
<dbReference type="FunFam" id="3.30.420.210:FF:000001">
    <property type="entry name" value="NSFL1 (P97) cofactor (P47)"/>
    <property type="match status" value="1"/>
</dbReference>
<dbReference type="STRING" id="51511.ENSCSAVP00000013317"/>
<dbReference type="Gene3D" id="1.10.8.10">
    <property type="entry name" value="DNA helicase RuvA subunit, C-terminal domain"/>
    <property type="match status" value="1"/>
</dbReference>
<dbReference type="eggNOG" id="KOG2086">
    <property type="taxonomic scope" value="Eukaryota"/>
</dbReference>
<dbReference type="GeneTree" id="ENSGT00520000055567"/>
<dbReference type="GO" id="GO:0043130">
    <property type="term" value="F:ubiquitin binding"/>
    <property type="evidence" value="ECO:0007669"/>
    <property type="project" value="TreeGrafter"/>
</dbReference>
<keyword evidence="6" id="KW-0206">Cytoskeleton</keyword>
<dbReference type="GO" id="GO:0043161">
    <property type="term" value="P:proteasome-mediated ubiquitin-dependent protein catabolic process"/>
    <property type="evidence" value="ECO:0007669"/>
    <property type="project" value="TreeGrafter"/>
</dbReference>
<dbReference type="SUPFAM" id="SSF54236">
    <property type="entry name" value="Ubiquitin-like"/>
    <property type="match status" value="1"/>
</dbReference>
<dbReference type="InterPro" id="IPR029071">
    <property type="entry name" value="Ubiquitin-like_domsf"/>
</dbReference>
<protein>
    <submittedName>
        <fullName evidence="11">Uncharacterized protein</fullName>
    </submittedName>
</protein>
<dbReference type="GO" id="GO:0061025">
    <property type="term" value="P:membrane fusion"/>
    <property type="evidence" value="ECO:0007669"/>
    <property type="project" value="TreeGrafter"/>
</dbReference>
<dbReference type="SMART" id="SM00166">
    <property type="entry name" value="UBX"/>
    <property type="match status" value="1"/>
</dbReference>
<reference evidence="12" key="1">
    <citation type="submission" date="2003-08" db="EMBL/GenBank/DDBJ databases">
        <authorList>
            <person name="Birren B."/>
            <person name="Nusbaum C."/>
            <person name="Abebe A."/>
            <person name="Abouelleil A."/>
            <person name="Adekoya E."/>
            <person name="Ait-zahra M."/>
            <person name="Allen N."/>
            <person name="Allen T."/>
            <person name="An P."/>
            <person name="Anderson M."/>
            <person name="Anderson S."/>
            <person name="Arachchi H."/>
            <person name="Armbruster J."/>
            <person name="Bachantsang P."/>
            <person name="Baldwin J."/>
            <person name="Barry A."/>
            <person name="Bayul T."/>
            <person name="Blitshsteyn B."/>
            <person name="Bloom T."/>
            <person name="Blye J."/>
            <person name="Boguslavskiy L."/>
            <person name="Borowsky M."/>
            <person name="Boukhgalter B."/>
            <person name="Brunache A."/>
            <person name="Butler J."/>
            <person name="Calixte N."/>
            <person name="Calvo S."/>
            <person name="Camarata J."/>
            <person name="Campo K."/>
            <person name="Chang J."/>
            <person name="Cheshatsang Y."/>
            <person name="Citroen M."/>
            <person name="Collymore A."/>
            <person name="Considine T."/>
            <person name="Cook A."/>
            <person name="Cooke P."/>
            <person name="Corum B."/>
            <person name="Cuomo C."/>
            <person name="David R."/>
            <person name="Dawoe T."/>
            <person name="Degray S."/>
            <person name="Dodge S."/>
            <person name="Dooley K."/>
            <person name="Dorje P."/>
            <person name="Dorjee K."/>
            <person name="Dorris L."/>
            <person name="Duffey N."/>
            <person name="Dupes A."/>
            <person name="Elkins T."/>
            <person name="Engels R."/>
            <person name="Erickson J."/>
            <person name="Farina A."/>
            <person name="Faro S."/>
            <person name="Ferreira P."/>
            <person name="Fischer H."/>
            <person name="Fitzgerald M."/>
            <person name="Foley K."/>
            <person name="Gage D."/>
            <person name="Galagan J."/>
            <person name="Gearin G."/>
            <person name="Gnerre S."/>
            <person name="Gnirke A."/>
            <person name="Goyette A."/>
            <person name="Graham J."/>
            <person name="Grandbois E."/>
            <person name="Gyaltsen K."/>
            <person name="Hafez N."/>
            <person name="Hagopian D."/>
            <person name="Hagos B."/>
            <person name="Hall J."/>
            <person name="Hatcher B."/>
            <person name="Heller A."/>
            <person name="Higgins H."/>
            <person name="Honan T."/>
            <person name="Horn A."/>
            <person name="Houde N."/>
            <person name="Hughes L."/>
            <person name="Hulme W."/>
            <person name="Husby E."/>
            <person name="Iliev I."/>
            <person name="Jaffe D."/>
            <person name="Jones C."/>
            <person name="Kamal M."/>
            <person name="Kamat A."/>
            <person name="Kamvysselis M."/>
            <person name="Karlsson E."/>
            <person name="Kells C."/>
            <person name="Kieu A."/>
            <person name="Kisner P."/>
            <person name="Kodira C."/>
            <person name="Kulbokas E."/>
            <person name="Labutti K."/>
            <person name="Lama D."/>
            <person name="Landers T."/>
            <person name="Leger J."/>
            <person name="Levine S."/>
            <person name="Lewis D."/>
            <person name="Lewis T."/>
            <person name="Lindblad-toh K."/>
            <person name="Liu X."/>
            <person name="Lokyitsang T."/>
            <person name="Lokyitsang Y."/>
            <person name="Lucien O."/>
            <person name="Lui A."/>
            <person name="Ma L.J."/>
            <person name="Mabbitt R."/>
            <person name="Macdonald J."/>
            <person name="Maclean C."/>
            <person name="Major J."/>
            <person name="Manning J."/>
            <person name="Marabella R."/>
            <person name="Maru K."/>
            <person name="Matthews C."/>
            <person name="Mauceli E."/>
            <person name="Mccarthy M."/>
            <person name="Mcdonough S."/>
            <person name="Mcghee T."/>
            <person name="Meldrim J."/>
            <person name="Meneus L."/>
            <person name="Mesirov J."/>
            <person name="Mihalev A."/>
            <person name="Mihova T."/>
            <person name="Mikkelsen T."/>
            <person name="Mlenga V."/>
            <person name="Moru K."/>
            <person name="Mozes J."/>
            <person name="Mulrain L."/>
            <person name="Munson G."/>
            <person name="Naylor J."/>
            <person name="Newes C."/>
            <person name="Nguyen C."/>
            <person name="Nguyen N."/>
            <person name="Nguyen T."/>
            <person name="Nicol R."/>
            <person name="Nielsen C."/>
            <person name="Nizzari M."/>
            <person name="Norbu C."/>
            <person name="Norbu N."/>
            <person name="O'donnell P."/>
            <person name="Okoawo O."/>
            <person name="O'leary S."/>
            <person name="Omotosho B."/>
            <person name="O'neill K."/>
            <person name="Osman S."/>
            <person name="Parker S."/>
            <person name="Perrin D."/>
            <person name="Phunkhang P."/>
            <person name="Piqani B."/>
            <person name="Purcell S."/>
            <person name="Rachupka T."/>
            <person name="Ramasamy U."/>
            <person name="Rameau R."/>
            <person name="Ray V."/>
            <person name="Raymond C."/>
            <person name="Retta R."/>
            <person name="Richardson S."/>
            <person name="Rise C."/>
            <person name="Rodriguez J."/>
            <person name="Rogers J."/>
            <person name="Rogov P."/>
            <person name="Rutman M."/>
            <person name="Schupbach R."/>
            <person name="Seaman C."/>
            <person name="Settipalli S."/>
            <person name="Sharpe T."/>
            <person name="Sheridan J."/>
            <person name="Sherpa N."/>
            <person name="Shi J."/>
            <person name="Smirnov S."/>
            <person name="Smith C."/>
            <person name="Sougnez C."/>
            <person name="Spencer B."/>
            <person name="Stalker J."/>
            <person name="Stange-thomann N."/>
            <person name="Stavropoulos S."/>
            <person name="Stetson K."/>
            <person name="Stone C."/>
            <person name="Stone S."/>
            <person name="Stubbs M."/>
            <person name="Talamas J."/>
            <person name="Tchuinga P."/>
            <person name="Tenzing P."/>
            <person name="Tesfaye S."/>
            <person name="Theodore J."/>
            <person name="Thoulutsang Y."/>
            <person name="Topham K."/>
            <person name="Towey S."/>
            <person name="Tsamla T."/>
            <person name="Tsomo N."/>
            <person name="Vallee D."/>
            <person name="Vassiliev H."/>
            <person name="Venkataraman V."/>
            <person name="Vinson J."/>
            <person name="Vo A."/>
            <person name="Wade C."/>
            <person name="Wang S."/>
            <person name="Wangchuk T."/>
            <person name="Wangdi T."/>
            <person name="Whittaker C."/>
            <person name="Wilkinson J."/>
            <person name="Wu Y."/>
            <person name="Wyman D."/>
            <person name="Yadav S."/>
            <person name="Yang S."/>
            <person name="Yang X."/>
            <person name="Yeager S."/>
            <person name="Yee E."/>
            <person name="Young G."/>
            <person name="Zainoun J."/>
            <person name="Zembeck L."/>
            <person name="Zimmer A."/>
            <person name="Zody M."/>
            <person name="Lander E."/>
        </authorList>
    </citation>
    <scope>NUCLEOTIDE SEQUENCE [LARGE SCALE GENOMIC DNA]</scope>
</reference>
<feature type="domain" description="SEP" evidence="10">
    <location>
        <begin position="203"/>
        <end position="268"/>
    </location>
</feature>
<dbReference type="Gene3D" id="3.30.420.210">
    <property type="entry name" value="SEP domain"/>
    <property type="match status" value="1"/>
</dbReference>
<dbReference type="Pfam" id="PF08059">
    <property type="entry name" value="SEP"/>
    <property type="match status" value="1"/>
</dbReference>
<dbReference type="Gene3D" id="3.10.20.90">
    <property type="entry name" value="Phosphatidylinositol 3-kinase Catalytic Subunit, Chain A, domain 1"/>
    <property type="match status" value="1"/>
</dbReference>
<dbReference type="PANTHER" id="PTHR23333:SF20">
    <property type="entry name" value="NSFL1 COFACTOR P47"/>
    <property type="match status" value="1"/>
</dbReference>
<dbReference type="GO" id="GO:0031468">
    <property type="term" value="P:nuclear membrane reassembly"/>
    <property type="evidence" value="ECO:0007669"/>
    <property type="project" value="TreeGrafter"/>
</dbReference>
<evidence type="ECO:0000256" key="3">
    <source>
        <dbReference type="ARBA" id="ARBA00004555"/>
    </source>
</evidence>
<dbReference type="FunFam" id="1.10.8.10:FF:000020">
    <property type="entry name" value="NSFL1 (p97) cofactor (p47)"/>
    <property type="match status" value="1"/>
</dbReference>
<dbReference type="InterPro" id="IPR012989">
    <property type="entry name" value="SEP_domain"/>
</dbReference>
<evidence type="ECO:0000313" key="11">
    <source>
        <dbReference type="Ensembl" id="ENSCSAVP00000013317.1"/>
    </source>
</evidence>
<organism evidence="11 12">
    <name type="scientific">Ciona savignyi</name>
    <name type="common">Pacific transparent sea squirt</name>
    <dbReference type="NCBI Taxonomy" id="51511"/>
    <lineage>
        <taxon>Eukaryota</taxon>
        <taxon>Metazoa</taxon>
        <taxon>Chordata</taxon>
        <taxon>Tunicata</taxon>
        <taxon>Ascidiacea</taxon>
        <taxon>Phlebobranchia</taxon>
        <taxon>Cionidae</taxon>
        <taxon>Ciona</taxon>
    </lineage>
</organism>
<dbReference type="GO" id="GO:0000045">
    <property type="term" value="P:autophagosome assembly"/>
    <property type="evidence" value="ECO:0007669"/>
    <property type="project" value="TreeGrafter"/>
</dbReference>
<dbReference type="SUPFAM" id="SSF46934">
    <property type="entry name" value="UBA-like"/>
    <property type="match status" value="1"/>
</dbReference>
<dbReference type="InterPro" id="IPR036241">
    <property type="entry name" value="NSFL1C_SEP_dom_sf"/>
</dbReference>
<sequence>MENEANMLTEFRSITDATEERARFFLESSGWQLPVALSSFFDAGAMEVAPSAISDDEIDEDYIPPEEDPEPPVLPKPGVSTRSVKVEPKRTTRSSKFASVHDYKNANQGSSDEEEGQRYYAGGSEHSGELIVGPPRKKNSNDQIKDLFKQAKDHGAETVEAAGHKAEGSTKKKYFQGGGYKLGETEESSEFVPGQVDQEEPGPVNVVLRLWSNGFTVDDGPLRDFNDPNNAEFLQSVKKGQIPRELIRNAHGGEVHVDMEDHRQEEYKAPKKKIKPFSGQGHMLGSPTPSMSTDPTPTASTSVDPPIIVDASKPKTTVQIRLLDGSRTRHEFNHSHRISDIRSFILNSQPSMGSRPFVLMTTFPNKELEDETLTLADAKLLNSLVVQKLK</sequence>
<reference evidence="11" key="3">
    <citation type="submission" date="2025-09" db="UniProtKB">
        <authorList>
            <consortium name="Ensembl"/>
        </authorList>
    </citation>
    <scope>IDENTIFICATION</scope>
</reference>
<dbReference type="InterPro" id="IPR009060">
    <property type="entry name" value="UBA-like_sf"/>
</dbReference>
<evidence type="ECO:0000256" key="8">
    <source>
        <dbReference type="SAM" id="MobiDB-lite"/>
    </source>
</evidence>
<evidence type="ECO:0000259" key="10">
    <source>
        <dbReference type="PROSITE" id="PS51399"/>
    </source>
</evidence>
<dbReference type="InterPro" id="IPR001012">
    <property type="entry name" value="UBX_dom"/>
</dbReference>
<accession>H2Z6V5</accession>
<feature type="domain" description="UBX" evidence="9">
    <location>
        <begin position="311"/>
        <end position="388"/>
    </location>
</feature>
<evidence type="ECO:0000313" key="12">
    <source>
        <dbReference type="Proteomes" id="UP000007875"/>
    </source>
</evidence>
<dbReference type="GO" id="GO:0005634">
    <property type="term" value="C:nucleus"/>
    <property type="evidence" value="ECO:0007669"/>
    <property type="project" value="UniProtKB-SubCell"/>
</dbReference>
<dbReference type="GO" id="GO:0007030">
    <property type="term" value="P:Golgi organization"/>
    <property type="evidence" value="ECO:0007669"/>
    <property type="project" value="TreeGrafter"/>
</dbReference>
<dbReference type="PROSITE" id="PS50033">
    <property type="entry name" value="UBX"/>
    <property type="match status" value="1"/>
</dbReference>
<dbReference type="PROSITE" id="PS51399">
    <property type="entry name" value="SEP"/>
    <property type="match status" value="1"/>
</dbReference>
<evidence type="ECO:0000256" key="6">
    <source>
        <dbReference type="ARBA" id="ARBA00023212"/>
    </source>
</evidence>
<dbReference type="Pfam" id="PF14555">
    <property type="entry name" value="UBA_4"/>
    <property type="match status" value="1"/>
</dbReference>
<keyword evidence="4" id="KW-0963">Cytoplasm</keyword>
<dbReference type="AlphaFoldDB" id="H2Z6V5"/>
<dbReference type="GO" id="GO:0005829">
    <property type="term" value="C:cytosol"/>
    <property type="evidence" value="ECO:0007669"/>
    <property type="project" value="TreeGrafter"/>
</dbReference>
<dbReference type="Pfam" id="PF00789">
    <property type="entry name" value="UBX"/>
    <property type="match status" value="1"/>
</dbReference>
<keyword evidence="12" id="KW-1185">Reference proteome</keyword>
<comment type="subcellular location">
    <subcellularLocation>
        <location evidence="2">Cytoplasm</location>
        <location evidence="2">Cytoskeleton</location>
        <location evidence="2">Microtubule organizing center</location>
        <location evidence="2">Centrosome</location>
    </subcellularLocation>
    <subcellularLocation>
        <location evidence="3">Golgi apparatus</location>
    </subcellularLocation>
    <subcellularLocation>
        <location evidence="1">Nucleus</location>
    </subcellularLocation>
</comment>
<dbReference type="PANTHER" id="PTHR23333">
    <property type="entry name" value="UBX DOMAIN CONTAINING PROTEIN"/>
    <property type="match status" value="1"/>
</dbReference>
<dbReference type="GO" id="GO:0005813">
    <property type="term" value="C:centrosome"/>
    <property type="evidence" value="ECO:0007669"/>
    <property type="project" value="UniProtKB-SubCell"/>
</dbReference>
<dbReference type="OMA" id="NKDHTDK"/>
<dbReference type="FunCoup" id="H2Z6V5">
    <property type="interactions" value="693"/>
</dbReference>
<evidence type="ECO:0000256" key="7">
    <source>
        <dbReference type="ARBA" id="ARBA00023242"/>
    </source>
</evidence>
<dbReference type="SUPFAM" id="SSF102848">
    <property type="entry name" value="NSFL1 (p97 ATPase) cofactor p47, SEP domain"/>
    <property type="match status" value="1"/>
</dbReference>
<proteinExistence type="predicted"/>
<keyword evidence="5" id="KW-0333">Golgi apparatus</keyword>
<dbReference type="Ensembl" id="ENSCSAVT00000013468.1">
    <property type="protein sequence ID" value="ENSCSAVP00000013317.1"/>
    <property type="gene ID" value="ENSCSAVG00000007819.1"/>
</dbReference>
<feature type="compositionally biased region" description="Low complexity" evidence="8">
    <location>
        <begin position="286"/>
        <end position="306"/>
    </location>
</feature>
<feature type="compositionally biased region" description="Acidic residues" evidence="8">
    <location>
        <begin position="54"/>
        <end position="70"/>
    </location>
</feature>
<dbReference type="InParanoid" id="H2Z6V5"/>
<dbReference type="Proteomes" id="UP000007875">
    <property type="component" value="Unassembled WGS sequence"/>
</dbReference>
<reference evidence="11" key="2">
    <citation type="submission" date="2025-08" db="UniProtKB">
        <authorList>
            <consortium name="Ensembl"/>
        </authorList>
    </citation>
    <scope>IDENTIFICATION</scope>
</reference>
<evidence type="ECO:0000259" key="9">
    <source>
        <dbReference type="PROSITE" id="PS50033"/>
    </source>
</evidence>
<evidence type="ECO:0000256" key="2">
    <source>
        <dbReference type="ARBA" id="ARBA00004300"/>
    </source>
</evidence>
<evidence type="ECO:0000256" key="4">
    <source>
        <dbReference type="ARBA" id="ARBA00022490"/>
    </source>
</evidence>
<feature type="region of interest" description="Disordered" evidence="8">
    <location>
        <begin position="51"/>
        <end position="141"/>
    </location>
</feature>
<name>H2Z6V5_CIOSA</name>
<dbReference type="SMART" id="SM00553">
    <property type="entry name" value="SEP"/>
    <property type="match status" value="1"/>
</dbReference>